<dbReference type="CDD" id="cd02257">
    <property type="entry name" value="Peptidase_C19"/>
    <property type="match status" value="1"/>
</dbReference>
<keyword evidence="5" id="KW-0833">Ubl conjugation pathway</keyword>
<proteinExistence type="inferred from homology"/>
<dbReference type="InterPro" id="IPR028889">
    <property type="entry name" value="USP"/>
</dbReference>
<dbReference type="InterPro" id="IPR050164">
    <property type="entry name" value="Peptidase_C19"/>
</dbReference>
<reference evidence="10" key="1">
    <citation type="submission" date="2021-04" db="EMBL/GenBank/DDBJ databases">
        <authorList>
            <consortium name="Molecular Ecology Group"/>
        </authorList>
    </citation>
    <scope>NUCLEOTIDE SEQUENCE</scope>
</reference>
<dbReference type="AlphaFoldDB" id="A0A8S3YQF9"/>
<dbReference type="PANTHER" id="PTHR24006:SF687">
    <property type="entry name" value="UBIQUITIN CARBOXYL-TERMINAL HYDROLASE 10"/>
    <property type="match status" value="1"/>
</dbReference>
<name>A0A8S3YQF9_9EUPU</name>
<evidence type="ECO:0000256" key="1">
    <source>
        <dbReference type="ARBA" id="ARBA00000707"/>
    </source>
</evidence>
<accession>A0A8S3YQF9</accession>
<dbReference type="EC" id="3.4.19.12" evidence="3"/>
<comment type="catalytic activity">
    <reaction evidence="1">
        <text>Thiol-dependent hydrolysis of ester, thioester, amide, peptide and isopeptide bonds formed by the C-terminal Gly of ubiquitin (a 76-residue protein attached to proteins as an intracellular targeting signal).</text>
        <dbReference type="EC" id="3.4.19.12"/>
    </reaction>
</comment>
<dbReference type="Gene3D" id="3.90.70.10">
    <property type="entry name" value="Cysteine proteinases"/>
    <property type="match status" value="1"/>
</dbReference>
<comment type="caution">
    <text evidence="10">The sequence shown here is derived from an EMBL/GenBank/DDBJ whole genome shotgun (WGS) entry which is preliminary data.</text>
</comment>
<dbReference type="OrthoDB" id="429671at2759"/>
<evidence type="ECO:0000259" key="9">
    <source>
        <dbReference type="PROSITE" id="PS50235"/>
    </source>
</evidence>
<evidence type="ECO:0000256" key="3">
    <source>
        <dbReference type="ARBA" id="ARBA00012759"/>
    </source>
</evidence>
<gene>
    <name evidence="10" type="ORF">CUNI_LOCUS4877</name>
</gene>
<dbReference type="GO" id="GO:0005829">
    <property type="term" value="C:cytosol"/>
    <property type="evidence" value="ECO:0007669"/>
    <property type="project" value="TreeGrafter"/>
</dbReference>
<dbReference type="Proteomes" id="UP000678393">
    <property type="component" value="Unassembled WGS sequence"/>
</dbReference>
<evidence type="ECO:0000313" key="10">
    <source>
        <dbReference type="EMBL" id="CAG5119319.1"/>
    </source>
</evidence>
<feature type="domain" description="USP" evidence="9">
    <location>
        <begin position="99"/>
        <end position="477"/>
    </location>
</feature>
<protein>
    <recommendedName>
        <fullName evidence="3">ubiquitinyl hydrolase 1</fullName>
        <ecNumber evidence="3">3.4.19.12</ecNumber>
    </recommendedName>
</protein>
<evidence type="ECO:0000256" key="2">
    <source>
        <dbReference type="ARBA" id="ARBA00005427"/>
    </source>
</evidence>
<dbReference type="InterPro" id="IPR038765">
    <property type="entry name" value="Papain-like_cys_pep_sf"/>
</dbReference>
<evidence type="ECO:0000256" key="5">
    <source>
        <dbReference type="ARBA" id="ARBA00022786"/>
    </source>
</evidence>
<keyword evidence="11" id="KW-1185">Reference proteome</keyword>
<organism evidence="10 11">
    <name type="scientific">Candidula unifasciata</name>
    <dbReference type="NCBI Taxonomy" id="100452"/>
    <lineage>
        <taxon>Eukaryota</taxon>
        <taxon>Metazoa</taxon>
        <taxon>Spiralia</taxon>
        <taxon>Lophotrochozoa</taxon>
        <taxon>Mollusca</taxon>
        <taxon>Gastropoda</taxon>
        <taxon>Heterobranchia</taxon>
        <taxon>Euthyneura</taxon>
        <taxon>Panpulmonata</taxon>
        <taxon>Eupulmonata</taxon>
        <taxon>Stylommatophora</taxon>
        <taxon>Helicina</taxon>
        <taxon>Helicoidea</taxon>
        <taxon>Geomitridae</taxon>
        <taxon>Candidula</taxon>
    </lineage>
</organism>
<sequence length="479" mass="53423">MWSSLFGNKGPRTTGPSSPGVSSPAETAAAALPNAVLTDEVKSVKYWQEQEKAAEVRVTVVATDKFVPVAVQNDPLAHKILEHLCNLPITHTPIVIQPRGLVNGSNTCFMNATLQVLMGCPPFVHMFRAFKNLPHRPGNSSTPIFDSLVQFVNSFQNGQRIRNQGSRNKKTAYVDINVGQPFSPTPLLGVAQNILGLHIGVQHDAEEFLSQILMICHEELENVMKLHHANGLNNNEKEHKRNGFPETITSEVDVRSDGDEDDESWLKVGPKNHHVETNVNDCGQTPLSSIFAGLSRSCLVRESGKTSDTVDSFFTLKLDIQVENVHSVSEALLRLNMAETVHDADGGKVQGQRRMFFDVLPPVLIMHLKLFQYSNGNGQKIQKKIDFDVDLVIPKETLSRVGRTKQASAKARTYKLFGVVNHHGLKMNDGHYTSDVYLPVANGWLHFDDSEVTHISESEVLQYSERQMPYLLFYRRVDL</sequence>
<dbReference type="SUPFAM" id="SSF54001">
    <property type="entry name" value="Cysteine proteinases"/>
    <property type="match status" value="1"/>
</dbReference>
<dbReference type="PANTHER" id="PTHR24006">
    <property type="entry name" value="UBIQUITIN CARBOXYL-TERMINAL HYDROLASE"/>
    <property type="match status" value="1"/>
</dbReference>
<keyword evidence="7" id="KW-0788">Thiol protease</keyword>
<keyword evidence="6" id="KW-0378">Hydrolase</keyword>
<feature type="region of interest" description="Disordered" evidence="8">
    <location>
        <begin position="234"/>
        <end position="263"/>
    </location>
</feature>
<dbReference type="InterPro" id="IPR001394">
    <property type="entry name" value="Peptidase_C19_UCH"/>
</dbReference>
<dbReference type="GO" id="GO:0016579">
    <property type="term" value="P:protein deubiquitination"/>
    <property type="evidence" value="ECO:0007669"/>
    <property type="project" value="InterPro"/>
</dbReference>
<dbReference type="Pfam" id="PF00443">
    <property type="entry name" value="UCH"/>
    <property type="match status" value="1"/>
</dbReference>
<keyword evidence="4" id="KW-0645">Protease</keyword>
<dbReference type="GO" id="GO:0005634">
    <property type="term" value="C:nucleus"/>
    <property type="evidence" value="ECO:0007669"/>
    <property type="project" value="TreeGrafter"/>
</dbReference>
<feature type="region of interest" description="Disordered" evidence="8">
    <location>
        <begin position="1"/>
        <end position="25"/>
    </location>
</feature>
<evidence type="ECO:0000256" key="4">
    <source>
        <dbReference type="ARBA" id="ARBA00022670"/>
    </source>
</evidence>
<comment type="similarity">
    <text evidence="2">Belongs to the peptidase C19 family. USP10 subfamily.</text>
</comment>
<dbReference type="EMBL" id="CAJHNH020000686">
    <property type="protein sequence ID" value="CAG5119319.1"/>
    <property type="molecule type" value="Genomic_DNA"/>
</dbReference>
<dbReference type="InterPro" id="IPR018200">
    <property type="entry name" value="USP_CS"/>
</dbReference>
<dbReference type="PROSITE" id="PS50235">
    <property type="entry name" value="USP_3"/>
    <property type="match status" value="1"/>
</dbReference>
<evidence type="ECO:0000256" key="6">
    <source>
        <dbReference type="ARBA" id="ARBA00022801"/>
    </source>
</evidence>
<evidence type="ECO:0000313" key="11">
    <source>
        <dbReference type="Proteomes" id="UP000678393"/>
    </source>
</evidence>
<dbReference type="GO" id="GO:0006508">
    <property type="term" value="P:proteolysis"/>
    <property type="evidence" value="ECO:0007669"/>
    <property type="project" value="UniProtKB-KW"/>
</dbReference>
<dbReference type="PROSITE" id="PS00973">
    <property type="entry name" value="USP_2"/>
    <property type="match status" value="1"/>
</dbReference>
<evidence type="ECO:0000256" key="8">
    <source>
        <dbReference type="SAM" id="MobiDB-lite"/>
    </source>
</evidence>
<feature type="compositionally biased region" description="Low complexity" evidence="8">
    <location>
        <begin position="10"/>
        <end position="25"/>
    </location>
</feature>
<dbReference type="GO" id="GO:0004843">
    <property type="term" value="F:cysteine-type deubiquitinase activity"/>
    <property type="evidence" value="ECO:0007669"/>
    <property type="project" value="UniProtKB-EC"/>
</dbReference>
<evidence type="ECO:0000256" key="7">
    <source>
        <dbReference type="ARBA" id="ARBA00022807"/>
    </source>
</evidence>